<dbReference type="SUPFAM" id="SSF48403">
    <property type="entry name" value="Ankyrin repeat"/>
    <property type="match status" value="1"/>
</dbReference>
<dbReference type="EMBL" id="JAPXGO010000019">
    <property type="protein sequence ID" value="MCZ6160685.1"/>
    <property type="molecule type" value="Genomic_DNA"/>
</dbReference>
<keyword evidence="1" id="KW-0732">Signal</keyword>
<dbReference type="Gene3D" id="1.25.40.20">
    <property type="entry name" value="Ankyrin repeat-containing domain"/>
    <property type="match status" value="1"/>
</dbReference>
<organism evidence="2 3">
    <name type="scientific">Campylobacter ureolyticus</name>
    <dbReference type="NCBI Taxonomy" id="827"/>
    <lineage>
        <taxon>Bacteria</taxon>
        <taxon>Pseudomonadati</taxon>
        <taxon>Campylobacterota</taxon>
        <taxon>Epsilonproteobacteria</taxon>
        <taxon>Campylobacterales</taxon>
        <taxon>Campylobacteraceae</taxon>
        <taxon>Campylobacter</taxon>
    </lineage>
</organism>
<protein>
    <recommendedName>
        <fullName evidence="4">Ankyrin repeat-containing protein</fullName>
    </recommendedName>
</protein>
<dbReference type="RefSeq" id="WP_269484014.1">
    <property type="nucleotide sequence ID" value="NZ_JAPXGO010000019.1"/>
</dbReference>
<comment type="caution">
    <text evidence="2">The sequence shown here is derived from an EMBL/GenBank/DDBJ whole genome shotgun (WGS) entry which is preliminary data.</text>
</comment>
<proteinExistence type="predicted"/>
<accession>A0A9Q4KNI9</accession>
<evidence type="ECO:0008006" key="4">
    <source>
        <dbReference type="Google" id="ProtNLM"/>
    </source>
</evidence>
<name>A0A9Q4KNI9_9BACT</name>
<evidence type="ECO:0000313" key="3">
    <source>
        <dbReference type="Proteomes" id="UP001075225"/>
    </source>
</evidence>
<reference evidence="2" key="1">
    <citation type="submission" date="2022-12" db="EMBL/GenBank/DDBJ databases">
        <title>Species Delineation and Comparative Genomics within the Campylobacter ureolyticus Complex.</title>
        <authorList>
            <person name="Maki J."/>
            <person name="Howard M."/>
            <person name="Connelly S."/>
            <person name="Hardy D.J."/>
            <person name="Cameron A."/>
        </authorList>
    </citation>
    <scope>NUCLEOTIDE SEQUENCE</scope>
    <source>
        <strain evidence="2">URMC_787</strain>
    </source>
</reference>
<feature type="chain" id="PRO_5040251866" description="Ankyrin repeat-containing protein" evidence="1">
    <location>
        <begin position="21"/>
        <end position="268"/>
    </location>
</feature>
<feature type="signal peptide" evidence="1">
    <location>
        <begin position="1"/>
        <end position="20"/>
    </location>
</feature>
<evidence type="ECO:0000256" key="1">
    <source>
        <dbReference type="SAM" id="SignalP"/>
    </source>
</evidence>
<evidence type="ECO:0000313" key="2">
    <source>
        <dbReference type="EMBL" id="MCZ6160685.1"/>
    </source>
</evidence>
<dbReference type="AlphaFoldDB" id="A0A9Q4KNI9"/>
<dbReference type="Proteomes" id="UP001075225">
    <property type="component" value="Unassembled WGS sequence"/>
</dbReference>
<dbReference type="InterPro" id="IPR036770">
    <property type="entry name" value="Ankyrin_rpt-contain_sf"/>
</dbReference>
<sequence length="268" mass="31957">MKKVVLILCLVFGYCFGSEALNLRETSQIKCTPIKELNTLNDAIYYENYIKFKKILNEFPNLINCIDQGNLRPLDYALVYYEKTGDFYDKPFFETLVKNGADLNYKIEEALLTPIQYATIIMNEDYLLEFFNKYKHKIDINLNYNNYNGTVLTIAHRNNYKRLFKVYLENGAIVDNVILTNITYKILEPFYTKTKYFSLKNDKATDEQKNLFKSEKYKNMYDDQLYYLNLSLMYLKNENEKINKNLYRLFLFANLMNDEKLIDILIKD</sequence>
<gene>
    <name evidence="2" type="ORF">O6B32_09405</name>
</gene>